<organism evidence="4 5">
    <name type="scientific">Turicibacter sanguinis</name>
    <dbReference type="NCBI Taxonomy" id="154288"/>
    <lineage>
        <taxon>Bacteria</taxon>
        <taxon>Bacillati</taxon>
        <taxon>Bacillota</taxon>
        <taxon>Erysipelotrichia</taxon>
        <taxon>Erysipelotrichales</taxon>
        <taxon>Turicibacteraceae</taxon>
        <taxon>Turicibacter</taxon>
    </lineage>
</organism>
<dbReference type="PIRSF" id="PIRSF000126">
    <property type="entry name" value="11-beta-HSD1"/>
    <property type="match status" value="1"/>
</dbReference>
<dbReference type="OrthoDB" id="9808814at2"/>
<accession>A0A173QZZ0</accession>
<dbReference type="Proteomes" id="UP000487649">
    <property type="component" value="Unassembled WGS sequence"/>
</dbReference>
<proteinExistence type="inferred from homology"/>
<dbReference type="PRINTS" id="PR00081">
    <property type="entry name" value="GDHRDH"/>
</dbReference>
<evidence type="ECO:0000256" key="1">
    <source>
        <dbReference type="ARBA" id="ARBA00006484"/>
    </source>
</evidence>
<dbReference type="Pfam" id="PF00106">
    <property type="entry name" value="adh_short"/>
    <property type="match status" value="1"/>
</dbReference>
<evidence type="ECO:0000256" key="2">
    <source>
        <dbReference type="ARBA" id="ARBA00023002"/>
    </source>
</evidence>
<dbReference type="RefSeq" id="WP_006785129.1">
    <property type="nucleotide sequence ID" value="NZ_CABJBH010000005.1"/>
</dbReference>
<dbReference type="PRINTS" id="PR00080">
    <property type="entry name" value="SDRFAMILY"/>
</dbReference>
<dbReference type="GO" id="GO:0016491">
    <property type="term" value="F:oxidoreductase activity"/>
    <property type="evidence" value="ECO:0007669"/>
    <property type="project" value="UniProtKB-KW"/>
</dbReference>
<comment type="caution">
    <text evidence="4">The sequence shown here is derived from an EMBL/GenBank/DDBJ whole genome shotgun (WGS) entry which is preliminary data.</text>
</comment>
<reference evidence="4 5" key="1">
    <citation type="journal article" date="2019" name="Nat. Med.">
        <title>A library of human gut bacterial isolates paired with longitudinal multiomics data enables mechanistic microbiome research.</title>
        <authorList>
            <person name="Poyet M."/>
            <person name="Groussin M."/>
            <person name="Gibbons S.M."/>
            <person name="Avila-Pacheco J."/>
            <person name="Jiang X."/>
            <person name="Kearney S.M."/>
            <person name="Perrotta A.R."/>
            <person name="Berdy B."/>
            <person name="Zhao S."/>
            <person name="Lieberman T.D."/>
            <person name="Swanson P.K."/>
            <person name="Smith M."/>
            <person name="Roesemann S."/>
            <person name="Alexander J.E."/>
            <person name="Rich S.A."/>
            <person name="Livny J."/>
            <person name="Vlamakis H."/>
            <person name="Clish C."/>
            <person name="Bullock K."/>
            <person name="Deik A."/>
            <person name="Scott J."/>
            <person name="Pierce K.A."/>
            <person name="Xavier R.J."/>
            <person name="Alm E.J."/>
        </authorList>
    </citation>
    <scope>NUCLEOTIDE SEQUENCE [LARGE SCALE GENOMIC DNA]</scope>
    <source>
        <strain evidence="4 5">BIOML-A198</strain>
    </source>
</reference>
<dbReference type="PANTHER" id="PTHR42901">
    <property type="entry name" value="ALCOHOL DEHYDROGENASE"/>
    <property type="match status" value="1"/>
</dbReference>
<evidence type="ECO:0000313" key="5">
    <source>
        <dbReference type="Proteomes" id="UP000487649"/>
    </source>
</evidence>
<dbReference type="Gene3D" id="3.40.50.720">
    <property type="entry name" value="NAD(P)-binding Rossmann-like Domain"/>
    <property type="match status" value="1"/>
</dbReference>
<dbReference type="PANTHER" id="PTHR42901:SF1">
    <property type="entry name" value="ALCOHOL DEHYDROGENASE"/>
    <property type="match status" value="1"/>
</dbReference>
<evidence type="ECO:0000256" key="3">
    <source>
        <dbReference type="RuleBase" id="RU000363"/>
    </source>
</evidence>
<dbReference type="EMBL" id="WMQE01000001">
    <property type="protein sequence ID" value="MTK19904.1"/>
    <property type="molecule type" value="Genomic_DNA"/>
</dbReference>
<dbReference type="GeneID" id="60060072"/>
<keyword evidence="2" id="KW-0560">Oxidoreductase</keyword>
<evidence type="ECO:0000313" key="4">
    <source>
        <dbReference type="EMBL" id="MTK19904.1"/>
    </source>
</evidence>
<protein>
    <submittedName>
        <fullName evidence="4">SDR family NAD(P)-dependent oxidoreductase</fullName>
    </submittedName>
</protein>
<dbReference type="InterPro" id="IPR002347">
    <property type="entry name" value="SDR_fam"/>
</dbReference>
<name>A0A173QZZ0_9FIRM</name>
<dbReference type="AlphaFoldDB" id="A0A173QZZ0"/>
<gene>
    <name evidence="4" type="ORF">GMA92_00430</name>
</gene>
<dbReference type="SUPFAM" id="SSF51735">
    <property type="entry name" value="NAD(P)-binding Rossmann-fold domains"/>
    <property type="match status" value="1"/>
</dbReference>
<dbReference type="InterPro" id="IPR036291">
    <property type="entry name" value="NAD(P)-bd_dom_sf"/>
</dbReference>
<sequence>MGYFVVTGASSGIGEAICYALAKRGYSLILVARREELLKQLKSDILKKYKVKVEVMPFDLSDMKQTELLYEACQIYSIEGLINNAGFGLFGDFIEINLENELNMIDLNIKSLHLLSKLFLKDFVEQDKGYLMNVASTAAFQSGPLMASYYATKGYVLQLTEAISYELQMKKSNVKVSVLCPGPVDTDFQKRAHIQVASTKIKTAEEVAEIAVAGMLKGKEVIVPGMINRFLLFFNRFIPRKWGRMLVYRNQLKKQK</sequence>
<comment type="similarity">
    <text evidence="1 3">Belongs to the short-chain dehydrogenases/reductases (SDR) family.</text>
</comment>